<dbReference type="KEGG" id="sinu:IMZ28_08520"/>
<dbReference type="Pfam" id="PF08966">
    <property type="entry name" value="DUF1882"/>
    <property type="match status" value="1"/>
</dbReference>
<dbReference type="InterPro" id="IPR044919">
    <property type="entry name" value="HP0184-like_sf"/>
</dbReference>
<feature type="domain" description="DUF1882" evidence="1">
    <location>
        <begin position="8"/>
        <end position="63"/>
    </location>
</feature>
<evidence type="ECO:0000313" key="2">
    <source>
        <dbReference type="EMBL" id="QOR63024.1"/>
    </source>
</evidence>
<gene>
    <name evidence="2" type="ORF">IMZ28_08520</name>
</gene>
<evidence type="ECO:0000259" key="1">
    <source>
        <dbReference type="Pfam" id="PF08966"/>
    </source>
</evidence>
<keyword evidence="3" id="KW-1185">Reference proteome</keyword>
<dbReference type="InterPro" id="IPR015061">
    <property type="entry name" value="DUF1882"/>
</dbReference>
<reference evidence="2 3" key="1">
    <citation type="submission" date="2020-10" db="EMBL/GenBank/DDBJ databases">
        <title>The genome of sulfurovum sp.</title>
        <authorList>
            <person name="Xie S."/>
            <person name="Shao Z."/>
            <person name="Jiang L."/>
        </authorList>
    </citation>
    <scope>NUCLEOTIDE SEQUENCE [LARGE SCALE GENOMIC DNA]</scope>
    <source>
        <strain evidence="2 3">ST-419</strain>
    </source>
</reference>
<organism evidence="2 3">
    <name type="scientific">Sulfurovum indicum</name>
    <dbReference type="NCBI Taxonomy" id="2779528"/>
    <lineage>
        <taxon>Bacteria</taxon>
        <taxon>Pseudomonadati</taxon>
        <taxon>Campylobacterota</taxon>
        <taxon>Epsilonproteobacteria</taxon>
        <taxon>Campylobacterales</taxon>
        <taxon>Sulfurovaceae</taxon>
        <taxon>Sulfurovum</taxon>
    </lineage>
</organism>
<dbReference type="Proteomes" id="UP000595074">
    <property type="component" value="Chromosome"/>
</dbReference>
<dbReference type="EMBL" id="CP063164">
    <property type="protein sequence ID" value="QOR63024.1"/>
    <property type="molecule type" value="Genomic_DNA"/>
</dbReference>
<protein>
    <submittedName>
        <fullName evidence="2">DUF1882 domain-containing protein</fullName>
    </submittedName>
</protein>
<name>A0A7M1S7A1_9BACT</name>
<accession>A0A7M1S7A1</accession>
<sequence>MKVFDLEFSTDHYYIKRSRVVEQIPFNNRTFYAKFERISEPLTPLLFQQHLNKQYTIAVPLVKNGFTDYLVLEYKGEEYLRFSHLVKHLFHTMDITKFYIYQGKDEEKIQVFIHVMHLTLEEAEKQLTEISDRLKQRLTKRWKTLPSTQLPEAYNIVTLPYNEI</sequence>
<dbReference type="AlphaFoldDB" id="A0A7M1S7A1"/>
<proteinExistence type="predicted"/>
<dbReference type="SUPFAM" id="SSF56747">
    <property type="entry name" value="Prim-pol domain"/>
    <property type="match status" value="1"/>
</dbReference>
<evidence type="ECO:0000313" key="3">
    <source>
        <dbReference type="Proteomes" id="UP000595074"/>
    </source>
</evidence>
<dbReference type="Gene3D" id="3.90.920.20">
    <property type="entry name" value="HP0184-like"/>
    <property type="match status" value="1"/>
</dbReference>